<dbReference type="EMBL" id="JANAVB010030622">
    <property type="protein sequence ID" value="KAJ6813198.1"/>
    <property type="molecule type" value="Genomic_DNA"/>
</dbReference>
<comment type="caution">
    <text evidence="1">The sequence shown here is derived from an EMBL/GenBank/DDBJ whole genome shotgun (WGS) entry which is preliminary data.</text>
</comment>
<evidence type="ECO:0000313" key="1">
    <source>
        <dbReference type="EMBL" id="KAJ6813198.1"/>
    </source>
</evidence>
<gene>
    <name evidence="1" type="ORF">M6B38_146770</name>
</gene>
<sequence>MARSTTAVLGHLRWRGGFPQLDEAHGVVVVMVVDDLVDKNLVNSGEIHDGGRGGTRWRLAEGWPRLNSGDGICVSDVDSDVWETVLSELEKMCQNNNYL</sequence>
<accession>A0AAX6FAE4</accession>
<reference evidence="1" key="1">
    <citation type="journal article" date="2023" name="GigaByte">
        <title>Genome assembly of the bearded iris, Iris pallida Lam.</title>
        <authorList>
            <person name="Bruccoleri R.E."/>
            <person name="Oakeley E.J."/>
            <person name="Faust A.M.E."/>
            <person name="Altorfer M."/>
            <person name="Dessus-Babus S."/>
            <person name="Burckhardt D."/>
            <person name="Oertli M."/>
            <person name="Naumann U."/>
            <person name="Petersen F."/>
            <person name="Wong J."/>
        </authorList>
    </citation>
    <scope>NUCLEOTIDE SEQUENCE</scope>
    <source>
        <strain evidence="1">GSM-AAB239-AS_SAM_17_03QT</strain>
    </source>
</reference>
<proteinExistence type="predicted"/>
<organism evidence="1 2">
    <name type="scientific">Iris pallida</name>
    <name type="common">Sweet iris</name>
    <dbReference type="NCBI Taxonomy" id="29817"/>
    <lineage>
        <taxon>Eukaryota</taxon>
        <taxon>Viridiplantae</taxon>
        <taxon>Streptophyta</taxon>
        <taxon>Embryophyta</taxon>
        <taxon>Tracheophyta</taxon>
        <taxon>Spermatophyta</taxon>
        <taxon>Magnoliopsida</taxon>
        <taxon>Liliopsida</taxon>
        <taxon>Asparagales</taxon>
        <taxon>Iridaceae</taxon>
        <taxon>Iridoideae</taxon>
        <taxon>Irideae</taxon>
        <taxon>Iris</taxon>
    </lineage>
</organism>
<reference evidence="1" key="2">
    <citation type="submission" date="2023-04" db="EMBL/GenBank/DDBJ databases">
        <authorList>
            <person name="Bruccoleri R.E."/>
            <person name="Oakeley E.J."/>
            <person name="Faust A.-M."/>
            <person name="Dessus-Babus S."/>
            <person name="Altorfer M."/>
            <person name="Burckhardt D."/>
            <person name="Oertli M."/>
            <person name="Naumann U."/>
            <person name="Petersen F."/>
            <person name="Wong J."/>
        </authorList>
    </citation>
    <scope>NUCLEOTIDE SEQUENCE</scope>
    <source>
        <strain evidence="1">GSM-AAB239-AS_SAM_17_03QT</strain>
        <tissue evidence="1">Leaf</tissue>
    </source>
</reference>
<name>A0AAX6FAE4_IRIPA</name>
<protein>
    <submittedName>
        <fullName evidence="1">Uncharacterized protein</fullName>
    </submittedName>
</protein>
<keyword evidence="2" id="KW-1185">Reference proteome</keyword>
<dbReference type="Proteomes" id="UP001140949">
    <property type="component" value="Unassembled WGS sequence"/>
</dbReference>
<evidence type="ECO:0000313" key="2">
    <source>
        <dbReference type="Proteomes" id="UP001140949"/>
    </source>
</evidence>
<dbReference type="AlphaFoldDB" id="A0AAX6FAE4"/>